<feature type="compositionally biased region" description="Low complexity" evidence="1">
    <location>
        <begin position="69"/>
        <end position="118"/>
    </location>
</feature>
<feature type="transmembrane region" description="Helical" evidence="2">
    <location>
        <begin position="12"/>
        <end position="36"/>
    </location>
</feature>
<protein>
    <submittedName>
        <fullName evidence="4">Unannotated protein</fullName>
    </submittedName>
</protein>
<keyword evidence="2" id="KW-1133">Transmembrane helix</keyword>
<evidence type="ECO:0000313" key="3">
    <source>
        <dbReference type="EMBL" id="CAB4851707.1"/>
    </source>
</evidence>
<dbReference type="EMBL" id="CAFBPU010000005">
    <property type="protein sequence ID" value="CAB5022572.1"/>
    <property type="molecule type" value="Genomic_DNA"/>
</dbReference>
<evidence type="ECO:0000256" key="2">
    <source>
        <dbReference type="SAM" id="Phobius"/>
    </source>
</evidence>
<evidence type="ECO:0000256" key="1">
    <source>
        <dbReference type="SAM" id="MobiDB-lite"/>
    </source>
</evidence>
<keyword evidence="2" id="KW-0812">Transmembrane</keyword>
<dbReference type="EMBL" id="CAFBND010000004">
    <property type="protein sequence ID" value="CAB4926420.1"/>
    <property type="molecule type" value="Genomic_DNA"/>
</dbReference>
<evidence type="ECO:0000313" key="5">
    <source>
        <dbReference type="EMBL" id="CAB5022572.1"/>
    </source>
</evidence>
<keyword evidence="2" id="KW-0472">Membrane</keyword>
<proteinExistence type="predicted"/>
<name>A0A6J7I6T9_9ZZZZ</name>
<evidence type="ECO:0000313" key="4">
    <source>
        <dbReference type="EMBL" id="CAB4926420.1"/>
    </source>
</evidence>
<feature type="region of interest" description="Disordered" evidence="1">
    <location>
        <begin position="42"/>
        <end position="118"/>
    </location>
</feature>
<reference evidence="4" key="1">
    <citation type="submission" date="2020-05" db="EMBL/GenBank/DDBJ databases">
        <authorList>
            <person name="Chiriac C."/>
            <person name="Salcher M."/>
            <person name="Ghai R."/>
            <person name="Kavagutti S V."/>
        </authorList>
    </citation>
    <scope>NUCLEOTIDE SEQUENCE</scope>
</reference>
<dbReference type="EMBL" id="CAFBIZ010000188">
    <property type="protein sequence ID" value="CAB4851707.1"/>
    <property type="molecule type" value="Genomic_DNA"/>
</dbReference>
<organism evidence="4">
    <name type="scientific">freshwater metagenome</name>
    <dbReference type="NCBI Taxonomy" id="449393"/>
    <lineage>
        <taxon>unclassified sequences</taxon>
        <taxon>metagenomes</taxon>
        <taxon>ecological metagenomes</taxon>
    </lineage>
</organism>
<dbReference type="AlphaFoldDB" id="A0A6J7I6T9"/>
<feature type="compositionally biased region" description="Low complexity" evidence="1">
    <location>
        <begin position="44"/>
        <end position="55"/>
    </location>
</feature>
<sequence length="202" mass="19999">MLPDSRDTRRPMRAGAVAAIAVSIAAVVGLLGGAIWAQVGSRQATPGASSAAPSSYTDTPAPGASTETGSPSESASLDSPPESSPSSTPASTSTDPTSAITTPTGTIPSAPATTSTSADGWRLGSWKILNLSGKLAVETTARNTTSGTRSADLVVYVYVDGQPVATTTAHVSDVAAGATVPVSFTGTDAWKAGSKVLLLVAP</sequence>
<gene>
    <name evidence="3" type="ORF">UFOPK3268_01328</name>
    <name evidence="4" type="ORF">UFOPK3752_00158</name>
    <name evidence="5" type="ORF">UFOPK4150_00338</name>
</gene>
<accession>A0A6J7I6T9</accession>